<dbReference type="CDD" id="cd10917">
    <property type="entry name" value="CE4_NodB_like_6s_7s"/>
    <property type="match status" value="1"/>
</dbReference>
<dbReference type="PROSITE" id="PS51677">
    <property type="entry name" value="NODB"/>
    <property type="match status" value="1"/>
</dbReference>
<gene>
    <name evidence="3" type="ORF">A2Z23_02355</name>
</gene>
<dbReference type="Proteomes" id="UP000176628">
    <property type="component" value="Unassembled WGS sequence"/>
</dbReference>
<evidence type="ECO:0000313" key="4">
    <source>
        <dbReference type="Proteomes" id="UP000176628"/>
    </source>
</evidence>
<proteinExistence type="predicted"/>
<dbReference type="InterPro" id="IPR006311">
    <property type="entry name" value="TAT_signal"/>
</dbReference>
<evidence type="ECO:0000256" key="1">
    <source>
        <dbReference type="SAM" id="MobiDB-lite"/>
    </source>
</evidence>
<dbReference type="InterPro" id="IPR050248">
    <property type="entry name" value="Polysacc_deacetylase_ArnD"/>
</dbReference>
<dbReference type="GO" id="GO:0005975">
    <property type="term" value="P:carbohydrate metabolic process"/>
    <property type="evidence" value="ECO:0007669"/>
    <property type="project" value="InterPro"/>
</dbReference>
<evidence type="ECO:0000313" key="3">
    <source>
        <dbReference type="EMBL" id="OGD86782.1"/>
    </source>
</evidence>
<name>A0A1F5G4I6_9BACT</name>
<dbReference type="GO" id="GO:0016810">
    <property type="term" value="F:hydrolase activity, acting on carbon-nitrogen (but not peptide) bonds"/>
    <property type="evidence" value="ECO:0007669"/>
    <property type="project" value="InterPro"/>
</dbReference>
<dbReference type="Pfam" id="PF01522">
    <property type="entry name" value="Polysacc_deac_1"/>
    <property type="match status" value="1"/>
</dbReference>
<sequence>MSKEISRRRFLELAALGFSAAACSNVVGQETSPTPTGITTSAPKEFKSFVPGIVKGNPIKTPEPTPTPSARPEWPIEVLKQPVCKGTPDGPYVSLTFDDGLGYPSEIIDILNSKDVKITMFWSGRSMLAHADVVKKAVESGHEIANHTMNHYLLTLLSAAQFENMTDQEIIDFLYREEIIEEDILAAADPATITSEITECENTFFSICGQTTKPYFRPPGGRFNETVNETAANLGYRSFFWSIDPQDWKAGIDSNWLASYVVEKAQVGSIILLHFGRYSTVQALPNILDGLKNKGLEVVSLTKMAIFPQYPWSG</sequence>
<dbReference type="PROSITE" id="PS51257">
    <property type="entry name" value="PROKAR_LIPOPROTEIN"/>
    <property type="match status" value="1"/>
</dbReference>
<comment type="caution">
    <text evidence="3">The sequence shown here is derived from an EMBL/GenBank/DDBJ whole genome shotgun (WGS) entry which is preliminary data.</text>
</comment>
<dbReference type="AlphaFoldDB" id="A0A1F5G4I6"/>
<feature type="region of interest" description="Disordered" evidence="1">
    <location>
        <begin position="53"/>
        <end position="72"/>
    </location>
</feature>
<protein>
    <recommendedName>
        <fullName evidence="2">NodB homology domain-containing protein</fullName>
    </recommendedName>
</protein>
<dbReference type="EMBL" id="MFAV01000007">
    <property type="protein sequence ID" value="OGD86782.1"/>
    <property type="molecule type" value="Genomic_DNA"/>
</dbReference>
<organism evidence="3 4">
    <name type="scientific">Candidatus Curtissbacteria bacterium RBG_16_39_7</name>
    <dbReference type="NCBI Taxonomy" id="1797707"/>
    <lineage>
        <taxon>Bacteria</taxon>
        <taxon>Candidatus Curtissiibacteriota</taxon>
    </lineage>
</organism>
<dbReference type="InterPro" id="IPR002509">
    <property type="entry name" value="NODB_dom"/>
</dbReference>
<dbReference type="InterPro" id="IPR011330">
    <property type="entry name" value="Glyco_hydro/deAcase_b/a-brl"/>
</dbReference>
<accession>A0A1F5G4I6</accession>
<reference evidence="3 4" key="1">
    <citation type="journal article" date="2016" name="Nat. Commun.">
        <title>Thousands of microbial genomes shed light on interconnected biogeochemical processes in an aquifer system.</title>
        <authorList>
            <person name="Anantharaman K."/>
            <person name="Brown C.T."/>
            <person name="Hug L.A."/>
            <person name="Sharon I."/>
            <person name="Castelle C.J."/>
            <person name="Probst A.J."/>
            <person name="Thomas B.C."/>
            <person name="Singh A."/>
            <person name="Wilkins M.J."/>
            <person name="Karaoz U."/>
            <person name="Brodie E.L."/>
            <person name="Williams K.H."/>
            <person name="Hubbard S.S."/>
            <person name="Banfield J.F."/>
        </authorList>
    </citation>
    <scope>NUCLEOTIDE SEQUENCE [LARGE SCALE GENOMIC DNA]</scope>
</reference>
<evidence type="ECO:0000259" key="2">
    <source>
        <dbReference type="PROSITE" id="PS51677"/>
    </source>
</evidence>
<dbReference type="Gene3D" id="3.20.20.370">
    <property type="entry name" value="Glycoside hydrolase/deacetylase"/>
    <property type="match status" value="1"/>
</dbReference>
<feature type="domain" description="NodB homology" evidence="2">
    <location>
        <begin position="91"/>
        <end position="299"/>
    </location>
</feature>
<dbReference type="SUPFAM" id="SSF88713">
    <property type="entry name" value="Glycoside hydrolase/deacetylase"/>
    <property type="match status" value="1"/>
</dbReference>
<dbReference type="PROSITE" id="PS51318">
    <property type="entry name" value="TAT"/>
    <property type="match status" value="1"/>
</dbReference>
<dbReference type="PANTHER" id="PTHR10587">
    <property type="entry name" value="GLYCOSYL TRANSFERASE-RELATED"/>
    <property type="match status" value="1"/>
</dbReference>